<dbReference type="EMBL" id="MSDQ01000018">
    <property type="protein sequence ID" value="OLO11830.1"/>
    <property type="molecule type" value="Genomic_DNA"/>
</dbReference>
<evidence type="ECO:0000313" key="1">
    <source>
        <dbReference type="EMBL" id="OLO11830.1"/>
    </source>
</evidence>
<name>A0A1Q8TDS3_9GAMM</name>
<reference evidence="1 2" key="1">
    <citation type="submission" date="2016-12" db="EMBL/GenBank/DDBJ databases">
        <title>Draft genome sequences of strains Salinicola socius SMB35, Salinicola sp. MH3R3-1 and Chromohalobacter sp. SMB17 from the Verkhnekamsk potash mining region of Russia.</title>
        <authorList>
            <person name="Mavrodi D.V."/>
            <person name="Olsson B.E."/>
            <person name="Korsakova E.S."/>
            <person name="Pyankova A."/>
            <person name="Mavrodi O.V."/>
            <person name="Plotnikova E.G."/>
        </authorList>
    </citation>
    <scope>NUCLEOTIDE SEQUENCE [LARGE SCALE GENOMIC DNA]</scope>
    <source>
        <strain evidence="1 2">SMB17</strain>
    </source>
</reference>
<dbReference type="Pfam" id="PF10054">
    <property type="entry name" value="DUF2291"/>
    <property type="match status" value="1"/>
</dbReference>
<comment type="caution">
    <text evidence="1">The sequence shown here is derived from an EMBL/GenBank/DDBJ whole genome shotgun (WGS) entry which is preliminary data.</text>
</comment>
<sequence>MTSHTAAMPKKRWRKRRGKAVMIGVAVVLLAVMAWDTTVMPIGAEEEQEGAKMARFAEEEFPKIREDVDSRAVDIDELSSAIAEDQSAAGDKYGVSGGIGPIMPVTFTGVAGEGTSGTYEVKADGAPDDLVVRVQTGPAINGTDLRDATGEIEFGQFKNQIEYQNAGAALNDAMKAQVLSDIDTQNLEGKTVTVTGVFQLINPNNWLVTPVDFSVK</sequence>
<dbReference type="SUPFAM" id="SSF141318">
    <property type="entry name" value="TM0957-like"/>
    <property type="match status" value="1"/>
</dbReference>
<dbReference type="PIRSF" id="PIRSF033535">
    <property type="entry name" value="UCP033535_plp"/>
    <property type="match status" value="1"/>
</dbReference>
<dbReference type="Proteomes" id="UP000186806">
    <property type="component" value="Unassembled WGS sequence"/>
</dbReference>
<proteinExistence type="predicted"/>
<protein>
    <recommendedName>
        <fullName evidence="3">DUF2291 domain-containing protein</fullName>
    </recommendedName>
</protein>
<dbReference type="InterPro" id="IPR036215">
    <property type="entry name" value="TM0957-like_sf"/>
</dbReference>
<evidence type="ECO:0008006" key="3">
    <source>
        <dbReference type="Google" id="ProtNLM"/>
    </source>
</evidence>
<dbReference type="AlphaFoldDB" id="A0A1Q8TDS3"/>
<accession>A0A1Q8TDS3</accession>
<keyword evidence="2" id="KW-1185">Reference proteome</keyword>
<evidence type="ECO:0000313" key="2">
    <source>
        <dbReference type="Proteomes" id="UP000186806"/>
    </source>
</evidence>
<gene>
    <name evidence="1" type="ORF">BTW10_07485</name>
</gene>
<organism evidence="1 2">
    <name type="scientific">Chromohalobacter japonicus</name>
    <dbReference type="NCBI Taxonomy" id="223900"/>
    <lineage>
        <taxon>Bacteria</taxon>
        <taxon>Pseudomonadati</taxon>
        <taxon>Pseudomonadota</taxon>
        <taxon>Gammaproteobacteria</taxon>
        <taxon>Oceanospirillales</taxon>
        <taxon>Halomonadaceae</taxon>
        <taxon>Chromohalobacter</taxon>
    </lineage>
</organism>
<dbReference type="InterPro" id="IPR014582">
    <property type="entry name" value="UCP033535_lipo"/>
</dbReference>